<evidence type="ECO:0000256" key="2">
    <source>
        <dbReference type="ARBA" id="ARBA00022679"/>
    </source>
</evidence>
<dbReference type="PANTHER" id="PTHR12829:SF7">
    <property type="entry name" value="N6-ADENOSINE-METHYLTRANSFERASE CATALYTIC SUBUNIT"/>
    <property type="match status" value="1"/>
</dbReference>
<keyword evidence="1 4" id="KW-0489">Methyltransferase</keyword>
<dbReference type="PROSITE" id="PS51143">
    <property type="entry name" value="MT_A70"/>
    <property type="match status" value="1"/>
</dbReference>
<name>A0A6J5NHS4_9CAUD</name>
<dbReference type="InterPro" id="IPR029063">
    <property type="entry name" value="SAM-dependent_MTases_sf"/>
</dbReference>
<dbReference type="Pfam" id="PF05063">
    <property type="entry name" value="MT-A70"/>
    <property type="match status" value="1"/>
</dbReference>
<evidence type="ECO:0000256" key="1">
    <source>
        <dbReference type="ARBA" id="ARBA00022603"/>
    </source>
</evidence>
<keyword evidence="2 4" id="KW-0808">Transferase</keyword>
<dbReference type="InterPro" id="IPR002052">
    <property type="entry name" value="DNA_methylase_N6_adenine_CS"/>
</dbReference>
<dbReference type="EMBL" id="LR796650">
    <property type="protein sequence ID" value="CAB4157316.1"/>
    <property type="molecule type" value="Genomic_DNA"/>
</dbReference>
<organism evidence="4">
    <name type="scientific">uncultured Caudovirales phage</name>
    <dbReference type="NCBI Taxonomy" id="2100421"/>
    <lineage>
        <taxon>Viruses</taxon>
        <taxon>Duplodnaviria</taxon>
        <taxon>Heunggongvirae</taxon>
        <taxon>Uroviricota</taxon>
        <taxon>Caudoviricetes</taxon>
        <taxon>Peduoviridae</taxon>
        <taxon>Maltschvirus</taxon>
        <taxon>Maltschvirus maltsch</taxon>
    </lineage>
</organism>
<dbReference type="GO" id="GO:0032259">
    <property type="term" value="P:methylation"/>
    <property type="evidence" value="ECO:0007669"/>
    <property type="project" value="UniProtKB-KW"/>
</dbReference>
<dbReference type="GO" id="GO:0008168">
    <property type="term" value="F:methyltransferase activity"/>
    <property type="evidence" value="ECO:0007669"/>
    <property type="project" value="UniProtKB-KW"/>
</dbReference>
<dbReference type="PROSITE" id="PS00092">
    <property type="entry name" value="N6_MTASE"/>
    <property type="match status" value="2"/>
</dbReference>
<keyword evidence="3" id="KW-0949">S-adenosyl-L-methionine</keyword>
<evidence type="ECO:0000313" key="4">
    <source>
        <dbReference type="EMBL" id="CAB4157316.1"/>
    </source>
</evidence>
<protein>
    <submittedName>
        <fullName evidence="4">IME4 Transcriptional activator, adenine-specific DNA methyltransferase</fullName>
    </submittedName>
</protein>
<evidence type="ECO:0000256" key="3">
    <source>
        <dbReference type="ARBA" id="ARBA00022691"/>
    </source>
</evidence>
<dbReference type="Gene3D" id="3.40.50.150">
    <property type="entry name" value="Vaccinia Virus protein VP39"/>
    <property type="match status" value="1"/>
</dbReference>
<accession>A0A6J5NHS4</accession>
<dbReference type="InterPro" id="IPR007757">
    <property type="entry name" value="MT-A70-like"/>
</dbReference>
<dbReference type="PANTHER" id="PTHR12829">
    <property type="entry name" value="N6-ADENOSINE-METHYLTRANSFERASE"/>
    <property type="match status" value="1"/>
</dbReference>
<proteinExistence type="predicted"/>
<dbReference type="GO" id="GO:0003676">
    <property type="term" value="F:nucleic acid binding"/>
    <property type="evidence" value="ECO:0007669"/>
    <property type="project" value="InterPro"/>
</dbReference>
<reference evidence="4" key="1">
    <citation type="submission" date="2020-04" db="EMBL/GenBank/DDBJ databases">
        <authorList>
            <person name="Chiriac C."/>
            <person name="Salcher M."/>
            <person name="Ghai R."/>
            <person name="Kavagutti S V."/>
        </authorList>
    </citation>
    <scope>NUCLEOTIDE SEQUENCE</scope>
</reference>
<dbReference type="SUPFAM" id="SSF53335">
    <property type="entry name" value="S-adenosyl-L-methionine-dependent methyltransferases"/>
    <property type="match status" value="1"/>
</dbReference>
<gene>
    <name evidence="4" type="ORF">UFOVP693_18</name>
</gene>
<sequence>MTTTNKKYQVIYADPPWKYDNRIDNAYTSKQKFDENGKQYYPALDIGNHYPTLTKQQLMELKINKYQIVYADPPWKYDNRIDKASNGKSSIDIANHYPSMSDKEICSLPIKDMVDKDAVCFMWTTDTHMPQALEVMKAWGFTYKTVAFVWEKQTNKGNPVCLLSPWTHKTYEICLMGTKGAMMKHKKDNKIRQMVKAERTRHSAKPQEVADRITRMFPDCAKIELFARDAKSGWDVWGNEIDNTIEL</sequence>